<gene>
    <name evidence="4" type="ORF">METZ01_LOCUS162742</name>
</gene>
<dbReference type="InterPro" id="IPR036412">
    <property type="entry name" value="HAD-like_sf"/>
</dbReference>
<dbReference type="Gene3D" id="1.10.150.240">
    <property type="entry name" value="Putative phosphatase, domain 2"/>
    <property type="match status" value="1"/>
</dbReference>
<dbReference type="Pfam" id="PF13419">
    <property type="entry name" value="HAD_2"/>
    <property type="match status" value="1"/>
</dbReference>
<dbReference type="PRINTS" id="PR00413">
    <property type="entry name" value="HADHALOGNASE"/>
</dbReference>
<dbReference type="InterPro" id="IPR051600">
    <property type="entry name" value="Beta-PGM-like"/>
</dbReference>
<dbReference type="CDD" id="cd07526">
    <property type="entry name" value="HAD_BPGM_like"/>
    <property type="match status" value="1"/>
</dbReference>
<dbReference type="InterPro" id="IPR041492">
    <property type="entry name" value="HAD_2"/>
</dbReference>
<comment type="cofactor">
    <cofactor evidence="1">
        <name>Mg(2+)</name>
        <dbReference type="ChEBI" id="CHEBI:18420"/>
    </cofactor>
</comment>
<dbReference type="InterPro" id="IPR006439">
    <property type="entry name" value="HAD-SF_hydro_IA"/>
</dbReference>
<evidence type="ECO:0000256" key="1">
    <source>
        <dbReference type="ARBA" id="ARBA00001946"/>
    </source>
</evidence>
<dbReference type="EMBL" id="UINC01028609">
    <property type="protein sequence ID" value="SVB09888.1"/>
    <property type="molecule type" value="Genomic_DNA"/>
</dbReference>
<dbReference type="GO" id="GO:0046872">
    <property type="term" value="F:metal ion binding"/>
    <property type="evidence" value="ECO:0007669"/>
    <property type="project" value="UniProtKB-KW"/>
</dbReference>
<dbReference type="SUPFAM" id="SSF56784">
    <property type="entry name" value="HAD-like"/>
    <property type="match status" value="1"/>
</dbReference>
<accession>A0A382B811</accession>
<dbReference type="PANTHER" id="PTHR46193:SF10">
    <property type="entry name" value="6-PHOSPHOGLUCONATE PHOSPHATASE"/>
    <property type="match status" value="1"/>
</dbReference>
<evidence type="ECO:0000313" key="4">
    <source>
        <dbReference type="EMBL" id="SVB09888.1"/>
    </source>
</evidence>
<sequence>MTDDTSPKCIIFDCDGTLVDSEEVTNEIIAEMAGELGVKMTGEEATATFGGKTLDSVLYKMRELSGKEIPDDWLPRLIKKVSESWKTELNPVNGVRELLENLNISICVASNGEPIHVNQSLEMTGLRGFFDGNIFCASDVGVPKPAPDLFLYAAKKMGFKPEQCIVIEDSISGVMAANRAKIKVYGLVKMCSAEELENAGAIPFTNMRNLPALLGI</sequence>
<reference evidence="4" key="1">
    <citation type="submission" date="2018-05" db="EMBL/GenBank/DDBJ databases">
        <authorList>
            <person name="Lanie J.A."/>
            <person name="Ng W.-L."/>
            <person name="Kazmierczak K.M."/>
            <person name="Andrzejewski T.M."/>
            <person name="Davidsen T.M."/>
            <person name="Wayne K.J."/>
            <person name="Tettelin H."/>
            <person name="Glass J.I."/>
            <person name="Rusch D."/>
            <person name="Podicherti R."/>
            <person name="Tsui H.-C.T."/>
            <person name="Winkler M.E."/>
        </authorList>
    </citation>
    <scope>NUCLEOTIDE SEQUENCE</scope>
</reference>
<organism evidence="4">
    <name type="scientific">marine metagenome</name>
    <dbReference type="NCBI Taxonomy" id="408172"/>
    <lineage>
        <taxon>unclassified sequences</taxon>
        <taxon>metagenomes</taxon>
        <taxon>ecological metagenomes</taxon>
    </lineage>
</organism>
<dbReference type="GO" id="GO:0003824">
    <property type="term" value="F:catalytic activity"/>
    <property type="evidence" value="ECO:0007669"/>
    <property type="project" value="UniProtKB-ARBA"/>
</dbReference>
<dbReference type="SFLD" id="SFLDG01129">
    <property type="entry name" value="C1.5:_HAD__Beta-PGM__Phosphata"/>
    <property type="match status" value="1"/>
</dbReference>
<dbReference type="InterPro" id="IPR023198">
    <property type="entry name" value="PGP-like_dom2"/>
</dbReference>
<dbReference type="PANTHER" id="PTHR46193">
    <property type="entry name" value="6-PHOSPHOGLUCONATE PHOSPHATASE"/>
    <property type="match status" value="1"/>
</dbReference>
<dbReference type="InterPro" id="IPR023214">
    <property type="entry name" value="HAD_sf"/>
</dbReference>
<dbReference type="SFLD" id="SFLDG01135">
    <property type="entry name" value="C1.5.6:_HAD__Beta-PGM__Phospha"/>
    <property type="match status" value="1"/>
</dbReference>
<dbReference type="NCBIfam" id="TIGR01509">
    <property type="entry name" value="HAD-SF-IA-v3"/>
    <property type="match status" value="1"/>
</dbReference>
<keyword evidence="2" id="KW-0479">Metal-binding</keyword>
<keyword evidence="3" id="KW-0460">Magnesium</keyword>
<name>A0A382B811_9ZZZZ</name>
<protein>
    <submittedName>
        <fullName evidence="4">Uncharacterized protein</fullName>
    </submittedName>
</protein>
<dbReference type="AlphaFoldDB" id="A0A382B811"/>
<evidence type="ECO:0000256" key="3">
    <source>
        <dbReference type="ARBA" id="ARBA00022842"/>
    </source>
</evidence>
<evidence type="ECO:0000256" key="2">
    <source>
        <dbReference type="ARBA" id="ARBA00022723"/>
    </source>
</evidence>
<dbReference type="SFLD" id="SFLDS00003">
    <property type="entry name" value="Haloacid_Dehalogenase"/>
    <property type="match status" value="1"/>
</dbReference>
<dbReference type="Gene3D" id="3.40.50.1000">
    <property type="entry name" value="HAD superfamily/HAD-like"/>
    <property type="match status" value="1"/>
</dbReference>
<proteinExistence type="predicted"/>